<dbReference type="Proteomes" id="UP000887567">
    <property type="component" value="Unplaced"/>
</dbReference>
<feature type="region of interest" description="Disordered" evidence="2">
    <location>
        <begin position="177"/>
        <end position="201"/>
    </location>
</feature>
<dbReference type="InterPro" id="IPR002104">
    <property type="entry name" value="Integrase_catalytic"/>
</dbReference>
<dbReference type="OrthoDB" id="5979632at2759"/>
<dbReference type="GeneID" id="114574856"/>
<dbReference type="InterPro" id="IPR052787">
    <property type="entry name" value="MAVS"/>
</dbReference>
<evidence type="ECO:0000313" key="5">
    <source>
        <dbReference type="Proteomes" id="UP000887567"/>
    </source>
</evidence>
<feature type="domain" description="Tyr recombinase" evidence="3">
    <location>
        <begin position="71"/>
        <end position="157"/>
    </location>
</feature>
<dbReference type="RefSeq" id="XP_028514294.1">
    <property type="nucleotide sequence ID" value="XM_028658493.1"/>
</dbReference>
<dbReference type="PANTHER" id="PTHR21446:SF12">
    <property type="entry name" value="POTASSIUM CHANNEL TETRAMERIZATION DOMAIN CONTAINING 1"/>
    <property type="match status" value="1"/>
</dbReference>
<dbReference type="Gene3D" id="1.10.443.10">
    <property type="entry name" value="Intergrase catalytic core"/>
    <property type="match status" value="1"/>
</dbReference>
<dbReference type="PANTHER" id="PTHR21446">
    <property type="entry name" value="DUF3504 DOMAIN-CONTAINING PROTEIN"/>
    <property type="match status" value="1"/>
</dbReference>
<sequence length="213" mass="24103">MRNMLKNVKFEEDASGRKFVTMAHDEATKNHPGGMNDVASTEKYARMYETDNENDGYRALRLYLSKINPECEALFQYPKRNWSVHDAVWYENRPIGVNKLDAMMTDISKEAKLSRVYTNHSVHATAITMLSNAGVPNRHIMAISGHRNEQSLAHYNTRPSTQQLHACSDVLSRGLTNTSSSSQSLLQRQSTSVYGTRPEPNDQVVVVMRPAEK</sequence>
<keyword evidence="1" id="KW-0233">DNA recombination</keyword>
<dbReference type="AlphaFoldDB" id="A0A913YGU6"/>
<dbReference type="EnsemblMetazoa" id="XM_028658493.1">
    <property type="protein sequence ID" value="XP_028514294.1"/>
    <property type="gene ID" value="LOC114574856"/>
</dbReference>
<evidence type="ECO:0000256" key="1">
    <source>
        <dbReference type="ARBA" id="ARBA00023172"/>
    </source>
</evidence>
<dbReference type="OMA" id="DAVWYEN"/>
<protein>
    <recommendedName>
        <fullName evidence="3">Tyr recombinase domain-containing protein</fullName>
    </recommendedName>
</protein>
<dbReference type="GO" id="GO:0015074">
    <property type="term" value="P:DNA integration"/>
    <property type="evidence" value="ECO:0007669"/>
    <property type="project" value="InterPro"/>
</dbReference>
<name>A0A913YGU6_EXADI</name>
<dbReference type="SUPFAM" id="SSF56349">
    <property type="entry name" value="DNA breaking-rejoining enzymes"/>
    <property type="match status" value="1"/>
</dbReference>
<feature type="compositionally biased region" description="Low complexity" evidence="2">
    <location>
        <begin position="177"/>
        <end position="192"/>
    </location>
</feature>
<dbReference type="Pfam" id="PF00589">
    <property type="entry name" value="Phage_integrase"/>
    <property type="match status" value="1"/>
</dbReference>
<proteinExistence type="predicted"/>
<dbReference type="GO" id="GO:0006310">
    <property type="term" value="P:DNA recombination"/>
    <property type="evidence" value="ECO:0007669"/>
    <property type="project" value="UniProtKB-KW"/>
</dbReference>
<dbReference type="KEGG" id="epa:114574856"/>
<reference evidence="4" key="1">
    <citation type="submission" date="2022-11" db="UniProtKB">
        <authorList>
            <consortium name="EnsemblMetazoa"/>
        </authorList>
    </citation>
    <scope>IDENTIFICATION</scope>
</reference>
<dbReference type="GO" id="GO:0003677">
    <property type="term" value="F:DNA binding"/>
    <property type="evidence" value="ECO:0007669"/>
    <property type="project" value="InterPro"/>
</dbReference>
<dbReference type="InterPro" id="IPR011010">
    <property type="entry name" value="DNA_brk_join_enz"/>
</dbReference>
<evidence type="ECO:0000256" key="2">
    <source>
        <dbReference type="SAM" id="MobiDB-lite"/>
    </source>
</evidence>
<organism evidence="4 5">
    <name type="scientific">Exaiptasia diaphana</name>
    <name type="common">Tropical sea anemone</name>
    <name type="synonym">Aiptasia pulchella</name>
    <dbReference type="NCBI Taxonomy" id="2652724"/>
    <lineage>
        <taxon>Eukaryota</taxon>
        <taxon>Metazoa</taxon>
        <taxon>Cnidaria</taxon>
        <taxon>Anthozoa</taxon>
        <taxon>Hexacorallia</taxon>
        <taxon>Actiniaria</taxon>
        <taxon>Aiptasiidae</taxon>
        <taxon>Exaiptasia</taxon>
    </lineage>
</organism>
<evidence type="ECO:0000313" key="4">
    <source>
        <dbReference type="EnsemblMetazoa" id="XP_028514294.1"/>
    </source>
</evidence>
<dbReference type="InterPro" id="IPR013762">
    <property type="entry name" value="Integrase-like_cat_sf"/>
</dbReference>
<accession>A0A913YGU6</accession>
<keyword evidence="5" id="KW-1185">Reference proteome</keyword>
<evidence type="ECO:0000259" key="3">
    <source>
        <dbReference type="Pfam" id="PF00589"/>
    </source>
</evidence>